<evidence type="ECO:0000259" key="2">
    <source>
        <dbReference type="SMART" id="SM00943"/>
    </source>
</evidence>
<dbReference type="AlphaFoldDB" id="A0A8E2IVH8"/>
<dbReference type="Proteomes" id="UP000271464">
    <property type="component" value="Unassembled WGS sequence"/>
</dbReference>
<protein>
    <recommendedName>
        <fullName evidence="2">DNA primase/polymerase bifunctional N-terminal domain-containing protein</fullName>
    </recommendedName>
</protein>
<evidence type="ECO:0000256" key="1">
    <source>
        <dbReference type="SAM" id="MobiDB-lite"/>
    </source>
</evidence>
<proteinExistence type="predicted"/>
<dbReference type="InterPro" id="IPR015330">
    <property type="entry name" value="DNA_primase/pol_bifunc_N"/>
</dbReference>
<evidence type="ECO:0000313" key="5">
    <source>
        <dbReference type="Proteomes" id="UP000192335"/>
    </source>
</evidence>
<dbReference type="EMBL" id="UPHM01000007">
    <property type="protein sequence ID" value="VAZ87180.1"/>
    <property type="molecule type" value="Genomic_DNA"/>
</dbReference>
<gene>
    <name evidence="3" type="ORF">B4U45_16755</name>
    <name evidence="4" type="ORF">LAUMK4_00288</name>
</gene>
<evidence type="ECO:0000313" key="6">
    <source>
        <dbReference type="Proteomes" id="UP000271464"/>
    </source>
</evidence>
<dbReference type="EMBL" id="MWQA01000001">
    <property type="protein sequence ID" value="ORC08004.1"/>
    <property type="molecule type" value="Genomic_DNA"/>
</dbReference>
<dbReference type="CDD" id="cd04859">
    <property type="entry name" value="Prim_Pol"/>
    <property type="match status" value="1"/>
</dbReference>
<evidence type="ECO:0000313" key="3">
    <source>
        <dbReference type="EMBL" id="ORC08004.1"/>
    </source>
</evidence>
<keyword evidence="6" id="KW-1185">Reference proteome</keyword>
<organism evidence="3 5">
    <name type="scientific">Mycobacterium persicum</name>
    <dbReference type="NCBI Taxonomy" id="1487726"/>
    <lineage>
        <taxon>Bacteria</taxon>
        <taxon>Bacillati</taxon>
        <taxon>Actinomycetota</taxon>
        <taxon>Actinomycetes</taxon>
        <taxon>Mycobacteriales</taxon>
        <taxon>Mycobacteriaceae</taxon>
        <taxon>Mycobacterium</taxon>
    </lineage>
</organism>
<feature type="compositionally biased region" description="Acidic residues" evidence="1">
    <location>
        <begin position="562"/>
        <end position="571"/>
    </location>
</feature>
<dbReference type="SMART" id="SM00943">
    <property type="entry name" value="Prim-Pol"/>
    <property type="match status" value="1"/>
</dbReference>
<dbReference type="Proteomes" id="UP000192335">
    <property type="component" value="Unassembled WGS sequence"/>
</dbReference>
<feature type="region of interest" description="Disordered" evidence="1">
    <location>
        <begin position="557"/>
        <end position="597"/>
    </location>
</feature>
<dbReference type="Pfam" id="PF09250">
    <property type="entry name" value="Prim-Pol"/>
    <property type="match status" value="1"/>
</dbReference>
<reference evidence="4 6" key="2">
    <citation type="submission" date="2018-09" db="EMBL/GenBank/DDBJ databases">
        <authorList>
            <person name="Tagini F."/>
        </authorList>
    </citation>
    <scope>NUCLEOTIDE SEQUENCE [LARGE SCALE GENOMIC DNA]</scope>
    <source>
        <strain evidence="4 6">MK4</strain>
    </source>
</reference>
<name>A0A8E2IVH8_9MYCO</name>
<comment type="caution">
    <text evidence="3">The sequence shown here is derived from an EMBL/GenBank/DDBJ whole genome shotgun (WGS) entry which is preliminary data.</text>
</comment>
<feature type="region of interest" description="Disordered" evidence="1">
    <location>
        <begin position="1"/>
        <end position="31"/>
    </location>
</feature>
<sequence>MPSLPPETTRRKRRRNPFALEPGVPNTNGHSDVQLLLPDVTGMTLLEAALAYVEAGWYVLPTDPDDIKNPGSVVGGKWQDKSTRDPDRILRWWKVNPNYGIALHSGRSGAVVFDLDLDSINGIRVYGRDDLADALLSAAAIQGTRRDGDRGHYIFVMPPDKQFGNGAGAFTICGDVRGKNGVIIAAPTPHPDAETKGGVYRQVRTGPVSPLPEVLRECLTEAADQNDPLTDAELEAFLDAHTGGGCGRDSCRHKIDGPITNYNANVDEGASRYQTLVAVAPWAFSEAVAGCYPARELVEALRTAYNARFGPEDGERLGRIAAEFLRVMKWGAAQADPDRAHRNDDLPTDAELEAFWSARPELEQLRTFARARCVGPWSTLGAVLARAIAAIPPDVVLPPTIGSEASLNLFVALVARSGFGKNTSEAAAEDFVASETFVFVATPGSGEGILKQYAYVRKPKGQEPQQINLRNSVMFTVGEVDTFAALAGRGGSTLMPELRKAWMGERLGFGWANAEKALVVMGHRYRMTMVVGVQPGRGGALLQDSDGGTPQRFIWLPTTDPDAADEPPDEPEPLRLPAWPRPGDDQGATADDDGPKLKFGPGDEYKLEMPADKSGFHVLGLPPSVVETVRREQKAKLRGEVPENQALDAHATLARLKVAVGLMWMNGRTDKVTDEDWDLAGVVMSVSTATRTEVQAALKTKARSANRERGRQDAEREVVKADVLRERAITRVAEGICRKLRRENDRTLNQIKKCFSNDDRQYVEPALDSLRLVGAIEANVIEYQGNDGYRFHLKEGR</sequence>
<dbReference type="SUPFAM" id="SSF56747">
    <property type="entry name" value="Prim-pol domain"/>
    <property type="match status" value="1"/>
</dbReference>
<reference evidence="3 5" key="1">
    <citation type="submission" date="2017-02" db="EMBL/GenBank/DDBJ databases">
        <title>Mycobacterium kansasii genomes.</title>
        <authorList>
            <person name="Borowka P."/>
            <person name="Strapagiel D."/>
            <person name="Marciniak B."/>
            <person name="Lach J."/>
            <person name="Bakula Z."/>
            <person name="Van Ingen J."/>
            <person name="Safianowska A."/>
            <person name="Brzostek A."/>
            <person name="Dziadek J."/>
            <person name="Jagielski T."/>
        </authorList>
    </citation>
    <scope>NUCLEOTIDE SEQUENCE [LARGE SCALE GENOMIC DNA]</scope>
    <source>
        <strain evidence="3 5">12MK</strain>
    </source>
</reference>
<accession>A0A8E2IVH8</accession>
<evidence type="ECO:0000313" key="4">
    <source>
        <dbReference type="EMBL" id="VAZ87180.1"/>
    </source>
</evidence>
<feature type="domain" description="DNA primase/polymerase bifunctional N-terminal" evidence="2">
    <location>
        <begin position="49"/>
        <end position="215"/>
    </location>
</feature>